<dbReference type="InterPro" id="IPR029063">
    <property type="entry name" value="SAM-dependent_MTases_sf"/>
</dbReference>
<dbReference type="InterPro" id="IPR037163">
    <property type="entry name" value="Spermidine_synt_N_sf"/>
</dbReference>
<evidence type="ECO:0000256" key="2">
    <source>
        <dbReference type="ARBA" id="ARBA00022679"/>
    </source>
</evidence>
<dbReference type="Pfam" id="PF17284">
    <property type="entry name" value="Spermine_synt_N"/>
    <property type="match status" value="1"/>
</dbReference>
<dbReference type="InterPro" id="IPR001045">
    <property type="entry name" value="Spermi_synthase"/>
</dbReference>
<feature type="binding site" evidence="5">
    <location>
        <begin position="153"/>
        <end position="156"/>
    </location>
    <ligand>
        <name>spermidine</name>
        <dbReference type="ChEBI" id="CHEBI:57834"/>
    </ligand>
</feature>
<dbReference type="Proteomes" id="UP000594463">
    <property type="component" value="Chromosome"/>
</dbReference>
<organism evidence="8 9">
    <name type="scientific">Atribacter laminatus</name>
    <dbReference type="NCBI Taxonomy" id="2847778"/>
    <lineage>
        <taxon>Bacteria</taxon>
        <taxon>Pseudomonadati</taxon>
        <taxon>Atribacterota</taxon>
        <taxon>Atribacteria</taxon>
        <taxon>Atribacterales</taxon>
        <taxon>Atribacteraceae</taxon>
        <taxon>Atribacter</taxon>
    </lineage>
</organism>
<dbReference type="UniPathway" id="UPA00248">
    <property type="reaction ID" value="UER00314"/>
</dbReference>
<keyword evidence="4 5" id="KW-0620">Polyamine biosynthesis</keyword>
<dbReference type="RefSeq" id="WP_218111293.1">
    <property type="nucleotide sequence ID" value="NZ_CP065383.1"/>
</dbReference>
<name>A0A7T1AMT2_ATRLM</name>
<feature type="binding site" evidence="5">
    <location>
        <begin position="135"/>
        <end position="136"/>
    </location>
    <ligand>
        <name>S-methyl-5'-thioadenosine</name>
        <dbReference type="ChEBI" id="CHEBI:17509"/>
    </ligand>
</feature>
<comment type="pathway">
    <text evidence="5">Amine and polyamine biosynthesis; spermidine biosynthesis; spermidine from putrescine: step 1/1.</text>
</comment>
<comment type="subunit">
    <text evidence="5">Homodimer or homotetramer.</text>
</comment>
<dbReference type="AlphaFoldDB" id="A0A7T1AMT2"/>
<keyword evidence="2 5" id="KW-0808">Transferase</keyword>
<dbReference type="InterPro" id="IPR030374">
    <property type="entry name" value="PABS"/>
</dbReference>
<dbReference type="Gene3D" id="2.30.140.10">
    <property type="entry name" value="Spermidine synthase, tetramerisation domain"/>
    <property type="match status" value="1"/>
</dbReference>
<evidence type="ECO:0000256" key="1">
    <source>
        <dbReference type="ARBA" id="ARBA00007867"/>
    </source>
</evidence>
<accession>A0A7T1AMT2</accession>
<dbReference type="CDD" id="cd02440">
    <property type="entry name" value="AdoMet_MTases"/>
    <property type="match status" value="1"/>
</dbReference>
<dbReference type="EC" id="2.5.1.16" evidence="5"/>
<evidence type="ECO:0000256" key="4">
    <source>
        <dbReference type="ARBA" id="ARBA00023115"/>
    </source>
</evidence>
<dbReference type="NCBIfam" id="NF037959">
    <property type="entry name" value="MFS_SpdSyn"/>
    <property type="match status" value="1"/>
</dbReference>
<evidence type="ECO:0000259" key="7">
    <source>
        <dbReference type="PROSITE" id="PS51006"/>
    </source>
</evidence>
<evidence type="ECO:0000256" key="3">
    <source>
        <dbReference type="ARBA" id="ARBA00023066"/>
    </source>
</evidence>
<dbReference type="NCBIfam" id="NF002010">
    <property type="entry name" value="PRK00811.1"/>
    <property type="match status" value="1"/>
</dbReference>
<dbReference type="Gene3D" id="3.40.50.150">
    <property type="entry name" value="Vaccinia Virus protein VP39"/>
    <property type="match status" value="1"/>
</dbReference>
<feature type="binding site" evidence="5">
    <location>
        <position position="86"/>
    </location>
    <ligand>
        <name>spermidine</name>
        <dbReference type="ChEBI" id="CHEBI:57834"/>
    </ligand>
</feature>
<feature type="domain" description="PABS" evidence="7">
    <location>
        <begin position="2"/>
        <end position="234"/>
    </location>
</feature>
<evidence type="ECO:0000313" key="8">
    <source>
        <dbReference type="EMBL" id="QPM68801.1"/>
    </source>
</evidence>
<proteinExistence type="inferred from homology"/>
<dbReference type="PANTHER" id="PTHR11558:SF11">
    <property type="entry name" value="SPERMIDINE SYNTHASE"/>
    <property type="match status" value="1"/>
</dbReference>
<evidence type="ECO:0000256" key="6">
    <source>
        <dbReference type="PROSITE-ProRule" id="PRU00354"/>
    </source>
</evidence>
<comment type="caution">
    <text evidence="5">Lacks conserved residue(s) required for the propagation of feature annotation.</text>
</comment>
<comment type="similarity">
    <text evidence="1 5">Belongs to the spermidine/spermine synthase family.</text>
</comment>
<evidence type="ECO:0000313" key="9">
    <source>
        <dbReference type="Proteomes" id="UP000594463"/>
    </source>
</evidence>
<dbReference type="EMBL" id="CP065383">
    <property type="protein sequence ID" value="QPM68801.1"/>
    <property type="molecule type" value="Genomic_DNA"/>
</dbReference>
<sequence length="275" mass="31684">MALWYYEDYIPHYRLGLEIKETLFLGNSLYQKIQVVDSYLYGKVLLLDDIVQTTEKDEFMYHEMLIHPALLTHPQPKKILIVGGGDGGASREVLKHPVKKVKLVDIDSAVIEISRKFLPELGNWNDQRLEVLVEDAVKYLALSEEIFDVIVMDSTDPLPSGVAEPLFSKEFFQSVYDHLSEDGVLVSQIEPPFFQPEREQRHWESLNMFPLVKVYWGLVPTYPGGIWTYMIASKGKDPAASFKKLSFPTRYYTPEIHRAAFALPPFMQERLSKKP</sequence>
<feature type="binding site" evidence="5">
    <location>
        <position position="31"/>
    </location>
    <ligand>
        <name>S-methyl-5'-thioadenosine</name>
        <dbReference type="ChEBI" id="CHEBI:17509"/>
    </ligand>
</feature>
<keyword evidence="9" id="KW-1185">Reference proteome</keyword>
<dbReference type="PANTHER" id="PTHR11558">
    <property type="entry name" value="SPERMIDINE/SPERMINE SYNTHASE"/>
    <property type="match status" value="1"/>
</dbReference>
<dbReference type="HAMAP" id="MF_00198">
    <property type="entry name" value="Spermidine_synth"/>
    <property type="match status" value="1"/>
</dbReference>
<comment type="function">
    <text evidence="5">Catalyzes the irreversible transfer of a propylamine group from the amino donor S-adenosylmethioninamine (decarboxy-AdoMet) to putrescine (1,4-diaminobutane) to yield spermidine.</text>
</comment>
<dbReference type="InterPro" id="IPR035246">
    <property type="entry name" value="Spermidine_synt_N"/>
</dbReference>
<dbReference type="PROSITE" id="PS51006">
    <property type="entry name" value="PABS_2"/>
    <property type="match status" value="1"/>
</dbReference>
<gene>
    <name evidence="5 8" type="primary">speE</name>
    <name evidence="8" type="ORF">RT761_02026</name>
</gene>
<feature type="binding site" evidence="5">
    <location>
        <position position="62"/>
    </location>
    <ligand>
        <name>spermidine</name>
        <dbReference type="ChEBI" id="CHEBI:57834"/>
    </ligand>
</feature>
<dbReference type="NCBIfam" id="TIGR00417">
    <property type="entry name" value="speE"/>
    <property type="match status" value="1"/>
</dbReference>
<dbReference type="GO" id="GO:0008295">
    <property type="term" value="P:spermidine biosynthetic process"/>
    <property type="evidence" value="ECO:0007669"/>
    <property type="project" value="UniProtKB-UniRule"/>
</dbReference>
<reference evidence="8 9" key="1">
    <citation type="journal article" date="2021" name="Nat. Commun.">
        <title>Isolation of a member of the candidate phylum Atribacteria reveals a unique cell membrane structure.</title>
        <authorList>
            <person name="Taiki K."/>
            <person name="Nobu M.K."/>
            <person name="Kusada H."/>
            <person name="Meng X.-Y."/>
            <person name="Hosoki N."/>
            <person name="Uematsu K."/>
            <person name="Yoshioka H."/>
            <person name="Kamagata Y."/>
            <person name="Tamaki H."/>
        </authorList>
    </citation>
    <scope>NUCLEOTIDE SEQUENCE [LARGE SCALE GENOMIC DNA]</scope>
    <source>
        <strain evidence="8 9">RT761</strain>
    </source>
</reference>
<dbReference type="GO" id="GO:0004766">
    <property type="term" value="F:spermidine synthase activity"/>
    <property type="evidence" value="ECO:0007669"/>
    <property type="project" value="UniProtKB-UniRule"/>
</dbReference>
<feature type="binding site" evidence="5">
    <location>
        <position position="105"/>
    </location>
    <ligand>
        <name>S-methyl-5'-thioadenosine</name>
        <dbReference type="ChEBI" id="CHEBI:17509"/>
    </ligand>
</feature>
<dbReference type="SUPFAM" id="SSF53335">
    <property type="entry name" value="S-adenosyl-L-methionine-dependent methyltransferases"/>
    <property type="match status" value="1"/>
</dbReference>
<evidence type="ECO:0000256" key="5">
    <source>
        <dbReference type="HAMAP-Rule" id="MF_00198"/>
    </source>
</evidence>
<feature type="active site" description="Proton acceptor" evidence="5 6">
    <location>
        <position position="153"/>
    </location>
</feature>
<comment type="catalytic activity">
    <reaction evidence="5">
        <text>S-adenosyl 3-(methylsulfanyl)propylamine + putrescine = S-methyl-5'-thioadenosine + spermidine + H(+)</text>
        <dbReference type="Rhea" id="RHEA:12721"/>
        <dbReference type="ChEBI" id="CHEBI:15378"/>
        <dbReference type="ChEBI" id="CHEBI:17509"/>
        <dbReference type="ChEBI" id="CHEBI:57443"/>
        <dbReference type="ChEBI" id="CHEBI:57834"/>
        <dbReference type="ChEBI" id="CHEBI:326268"/>
        <dbReference type="EC" id="2.5.1.16"/>
    </reaction>
</comment>
<dbReference type="Pfam" id="PF01564">
    <property type="entry name" value="Spermine_synth"/>
    <property type="match status" value="1"/>
</dbReference>
<keyword evidence="3 5" id="KW-0745">Spermidine biosynthesis</keyword>
<dbReference type="KEGG" id="alam:RT761_02026"/>
<protein>
    <recommendedName>
        <fullName evidence="5">Polyamine aminopropyltransferase</fullName>
    </recommendedName>
    <alternativeName>
        <fullName evidence="5">Putrescine aminopropyltransferase</fullName>
        <shortName evidence="5">PAPT</shortName>
    </alternativeName>
    <alternativeName>
        <fullName evidence="5">Spermidine synthase</fullName>
        <shortName evidence="5">SPDS</shortName>
        <shortName evidence="5">SPDSY</shortName>
        <ecNumber evidence="5">2.5.1.16</ecNumber>
    </alternativeName>
</protein>